<feature type="region of interest" description="Disordered" evidence="5">
    <location>
        <begin position="1"/>
        <end position="49"/>
    </location>
</feature>
<accession>A0AAE0DQ57</accession>
<feature type="transmembrane region" description="Helical" evidence="6">
    <location>
        <begin position="306"/>
        <end position="325"/>
    </location>
</feature>
<dbReference type="Pfam" id="PF10337">
    <property type="entry name" value="ArAE_2_N"/>
    <property type="match status" value="1"/>
</dbReference>
<name>A0AAE0DQ57_9LECA</name>
<evidence type="ECO:0000256" key="4">
    <source>
        <dbReference type="ARBA" id="ARBA00023136"/>
    </source>
</evidence>
<feature type="transmembrane region" description="Helical" evidence="6">
    <location>
        <begin position="250"/>
        <end position="268"/>
    </location>
</feature>
<proteinExistence type="predicted"/>
<comment type="subcellular location">
    <subcellularLocation>
        <location evidence="1">Membrane</location>
        <topology evidence="1">Multi-pass membrane protein</topology>
    </subcellularLocation>
</comment>
<keyword evidence="3 6" id="KW-1133">Transmembrane helix</keyword>
<keyword evidence="4 6" id="KW-0472">Membrane</keyword>
<feature type="transmembrane region" description="Helical" evidence="6">
    <location>
        <begin position="219"/>
        <end position="238"/>
    </location>
</feature>
<dbReference type="InterPro" id="IPR023244">
    <property type="entry name" value="Brefeldin_A-sensitivity_4"/>
</dbReference>
<organism evidence="8 9">
    <name type="scientific">Lepraria neglecta</name>
    <dbReference type="NCBI Taxonomy" id="209136"/>
    <lineage>
        <taxon>Eukaryota</taxon>
        <taxon>Fungi</taxon>
        <taxon>Dikarya</taxon>
        <taxon>Ascomycota</taxon>
        <taxon>Pezizomycotina</taxon>
        <taxon>Lecanoromycetes</taxon>
        <taxon>OSLEUM clade</taxon>
        <taxon>Lecanoromycetidae</taxon>
        <taxon>Lecanorales</taxon>
        <taxon>Lecanorineae</taxon>
        <taxon>Stereocaulaceae</taxon>
        <taxon>Lepraria</taxon>
    </lineage>
</organism>
<evidence type="ECO:0000313" key="8">
    <source>
        <dbReference type="EMBL" id="KAK3179079.1"/>
    </source>
</evidence>
<evidence type="ECO:0000313" key="9">
    <source>
        <dbReference type="Proteomes" id="UP001276659"/>
    </source>
</evidence>
<dbReference type="PANTHER" id="PTHR47804">
    <property type="entry name" value="60S RIBOSOMAL PROTEIN L19"/>
    <property type="match status" value="1"/>
</dbReference>
<dbReference type="InterPro" id="IPR018823">
    <property type="entry name" value="ArAE_2_N"/>
</dbReference>
<sequence length="334" mass="36524">MKEPRDDIEAAGVSNSDKDGTQKPSTRKLSLLRQRNPKHGQLSSSQESVATQDVYLGSYSRSSTPTGLIAAPSPRASNFHLQLEPLLQAVDSDIETYGVEEARDGFFDASFLRPLERDYDELMQKALGTLPDSFHKNHPLSLGRFLPQQFREAKGFFRRITTSRAGIKLLKTFLGFSITYIICLIPASRNWLGRYNYIIVISAIINHPGRPIGSQVDGAFMTTLGTVAGLGWGSLALYVSTSTPAAQSGYGGILAAFLIIFAAVIGWLRCVLIRFYQAVLAAGFAIFYTCLANTSQNVGWIKVFDYGIPWVLGQAICLVVALIVFPDAGSRSIS</sequence>
<evidence type="ECO:0000256" key="3">
    <source>
        <dbReference type="ARBA" id="ARBA00022989"/>
    </source>
</evidence>
<keyword evidence="9" id="KW-1185">Reference proteome</keyword>
<feature type="domain" description="Putative ER transporter 6TM N-terminal" evidence="7">
    <location>
        <begin position="169"/>
        <end position="241"/>
    </location>
</feature>
<dbReference type="GO" id="GO:0016020">
    <property type="term" value="C:membrane"/>
    <property type="evidence" value="ECO:0007669"/>
    <property type="project" value="UniProtKB-SubCell"/>
</dbReference>
<evidence type="ECO:0000256" key="5">
    <source>
        <dbReference type="SAM" id="MobiDB-lite"/>
    </source>
</evidence>
<gene>
    <name evidence="8" type="ORF">OEA41_001218</name>
</gene>
<protein>
    <recommendedName>
        <fullName evidence="7">Putative ER transporter 6TM N-terminal domain-containing protein</fullName>
    </recommendedName>
</protein>
<comment type="caution">
    <text evidence="8">The sequence shown here is derived from an EMBL/GenBank/DDBJ whole genome shotgun (WGS) entry which is preliminary data.</text>
</comment>
<evidence type="ECO:0000256" key="2">
    <source>
        <dbReference type="ARBA" id="ARBA00022692"/>
    </source>
</evidence>
<dbReference type="EMBL" id="JASNWA010000003">
    <property type="protein sequence ID" value="KAK3179079.1"/>
    <property type="molecule type" value="Genomic_DNA"/>
</dbReference>
<feature type="transmembrane region" description="Helical" evidence="6">
    <location>
        <begin position="169"/>
        <end position="188"/>
    </location>
</feature>
<dbReference type="Proteomes" id="UP001276659">
    <property type="component" value="Unassembled WGS sequence"/>
</dbReference>
<evidence type="ECO:0000256" key="1">
    <source>
        <dbReference type="ARBA" id="ARBA00004141"/>
    </source>
</evidence>
<feature type="transmembrane region" description="Helical" evidence="6">
    <location>
        <begin position="275"/>
        <end position="294"/>
    </location>
</feature>
<dbReference type="InterPro" id="IPR052430">
    <property type="entry name" value="IVT-Associated"/>
</dbReference>
<reference evidence="8" key="1">
    <citation type="submission" date="2022-11" db="EMBL/GenBank/DDBJ databases">
        <title>Chromosomal genome sequence assembly and mating type (MAT) locus characterization of the leprose asexual lichenized fungus Lepraria neglecta (Nyl.) Erichsen.</title>
        <authorList>
            <person name="Allen J.L."/>
            <person name="Pfeffer B."/>
        </authorList>
    </citation>
    <scope>NUCLEOTIDE SEQUENCE</scope>
    <source>
        <strain evidence="8">Allen 5258</strain>
    </source>
</reference>
<evidence type="ECO:0000259" key="7">
    <source>
        <dbReference type="Pfam" id="PF10337"/>
    </source>
</evidence>
<dbReference type="PANTHER" id="PTHR47804:SF3">
    <property type="entry name" value="PROTEIN BRE4"/>
    <property type="match status" value="1"/>
</dbReference>
<keyword evidence="2 6" id="KW-0812">Transmembrane</keyword>
<evidence type="ECO:0000256" key="6">
    <source>
        <dbReference type="SAM" id="Phobius"/>
    </source>
</evidence>
<dbReference type="PRINTS" id="PR02047">
    <property type="entry name" value="BREFELDNASP4"/>
</dbReference>
<dbReference type="AlphaFoldDB" id="A0AAE0DQ57"/>